<dbReference type="Pfam" id="PF00106">
    <property type="entry name" value="adh_short"/>
    <property type="match status" value="1"/>
</dbReference>
<dbReference type="CDD" id="cd05233">
    <property type="entry name" value="SDR_c"/>
    <property type="match status" value="1"/>
</dbReference>
<evidence type="ECO:0000313" key="5">
    <source>
        <dbReference type="Proteomes" id="UP000766336"/>
    </source>
</evidence>
<accession>A0ABS5QG72</accession>
<feature type="domain" description="Ketoreductase" evidence="3">
    <location>
        <begin position="7"/>
        <end position="187"/>
    </location>
</feature>
<dbReference type="InterPro" id="IPR002347">
    <property type="entry name" value="SDR_fam"/>
</dbReference>
<proteinExistence type="inferred from homology"/>
<gene>
    <name evidence="4" type="ORF">KHU32_17230</name>
</gene>
<dbReference type="EMBL" id="JAHCDA010000003">
    <property type="protein sequence ID" value="MBS7812697.1"/>
    <property type="molecule type" value="Genomic_DNA"/>
</dbReference>
<dbReference type="PRINTS" id="PR00081">
    <property type="entry name" value="GDHRDH"/>
</dbReference>
<dbReference type="SMART" id="SM00822">
    <property type="entry name" value="PKS_KR"/>
    <property type="match status" value="1"/>
</dbReference>
<dbReference type="PANTHER" id="PTHR42760">
    <property type="entry name" value="SHORT-CHAIN DEHYDROGENASES/REDUCTASES FAMILY MEMBER"/>
    <property type="match status" value="1"/>
</dbReference>
<evidence type="ECO:0000256" key="2">
    <source>
        <dbReference type="RuleBase" id="RU000363"/>
    </source>
</evidence>
<dbReference type="SUPFAM" id="SSF51735">
    <property type="entry name" value="NAD(P)-binding Rossmann-fold domains"/>
    <property type="match status" value="1"/>
</dbReference>
<evidence type="ECO:0000256" key="1">
    <source>
        <dbReference type="ARBA" id="ARBA00006484"/>
    </source>
</evidence>
<organism evidence="4 5">
    <name type="scientific">Roseococcus pinisoli</name>
    <dbReference type="NCBI Taxonomy" id="2835040"/>
    <lineage>
        <taxon>Bacteria</taxon>
        <taxon>Pseudomonadati</taxon>
        <taxon>Pseudomonadota</taxon>
        <taxon>Alphaproteobacteria</taxon>
        <taxon>Acetobacterales</taxon>
        <taxon>Roseomonadaceae</taxon>
        <taxon>Roseococcus</taxon>
    </lineage>
</organism>
<evidence type="ECO:0000313" key="4">
    <source>
        <dbReference type="EMBL" id="MBS7812697.1"/>
    </source>
</evidence>
<keyword evidence="5" id="KW-1185">Reference proteome</keyword>
<name>A0ABS5QG72_9PROT</name>
<dbReference type="Gene3D" id="3.40.50.720">
    <property type="entry name" value="NAD(P)-binding Rossmann-like Domain"/>
    <property type="match status" value="1"/>
</dbReference>
<dbReference type="RefSeq" id="WP_213671385.1">
    <property type="nucleotide sequence ID" value="NZ_JAHCDA010000003.1"/>
</dbReference>
<comment type="similarity">
    <text evidence="1 2">Belongs to the short-chain dehydrogenases/reductases (SDR) family.</text>
</comment>
<dbReference type="PRINTS" id="PR00080">
    <property type="entry name" value="SDRFAMILY"/>
</dbReference>
<sequence length="250" mass="26337">MGTLEGKIVWITGGGTGIGLAGAKALAEAGAKVILSGRRPEVLEEAIAGLPGATAMPLDVSDAAGARDVAERILAAHGRIDILINSAGLNVPRRTWAEVSTDGWDTVRSVNTDGTFYCIAAALPAMRRQKDGLVVNVASWAGKHFGKMTGPAYTSAKHAVVAMTHSLNMEEWSNGIRATVICPAEVNTPILDTRPAPPSQAMRARMLQADDLGRTIRFVCEMPAHVCTNEIVLSPVWNRSFGATDPAATN</sequence>
<comment type="caution">
    <text evidence="4">The sequence shown here is derived from an EMBL/GenBank/DDBJ whole genome shotgun (WGS) entry which is preliminary data.</text>
</comment>
<dbReference type="InterPro" id="IPR057326">
    <property type="entry name" value="KR_dom"/>
</dbReference>
<reference evidence="4 5" key="1">
    <citation type="submission" date="2021-05" db="EMBL/GenBank/DDBJ databases">
        <title>Roseococcus sp. XZZS9, whole genome shotgun sequencing project.</title>
        <authorList>
            <person name="Zhao G."/>
            <person name="Shen L."/>
        </authorList>
    </citation>
    <scope>NUCLEOTIDE SEQUENCE [LARGE SCALE GENOMIC DNA]</scope>
    <source>
        <strain evidence="4 5">XZZS9</strain>
    </source>
</reference>
<dbReference type="Proteomes" id="UP000766336">
    <property type="component" value="Unassembled WGS sequence"/>
</dbReference>
<dbReference type="InterPro" id="IPR036291">
    <property type="entry name" value="NAD(P)-bd_dom_sf"/>
</dbReference>
<protein>
    <submittedName>
        <fullName evidence="4">SDR family NAD(P)-dependent oxidoreductase</fullName>
    </submittedName>
</protein>
<dbReference type="PANTHER" id="PTHR42760:SF40">
    <property type="entry name" value="3-OXOACYL-[ACYL-CARRIER-PROTEIN] REDUCTASE, CHLOROPLASTIC"/>
    <property type="match status" value="1"/>
</dbReference>
<evidence type="ECO:0000259" key="3">
    <source>
        <dbReference type="SMART" id="SM00822"/>
    </source>
</evidence>